<dbReference type="EMBL" id="CM001883">
    <property type="protein sequence ID" value="EOY09496.1"/>
    <property type="molecule type" value="Genomic_DNA"/>
</dbReference>
<dbReference type="InterPro" id="IPR025525">
    <property type="entry name" value="hAT-like_transposase_RNase-H"/>
</dbReference>
<dbReference type="PANTHER" id="PTHR23272">
    <property type="entry name" value="BED FINGER-RELATED"/>
    <property type="match status" value="1"/>
</dbReference>
<dbReference type="PANTHER" id="PTHR23272:SF167">
    <property type="entry name" value="ZINC FINGER BED DOMAIN-CONTAINING PROTEIN RICESLEEPER 2-LIKE"/>
    <property type="match status" value="1"/>
</dbReference>
<dbReference type="OMA" id="TRENKSH"/>
<dbReference type="GO" id="GO:0003677">
    <property type="term" value="F:DNA binding"/>
    <property type="evidence" value="ECO:0007669"/>
    <property type="project" value="InterPro"/>
</dbReference>
<evidence type="ECO:0000259" key="2">
    <source>
        <dbReference type="Pfam" id="PF14372"/>
    </source>
</evidence>
<dbReference type="SUPFAM" id="SSF53098">
    <property type="entry name" value="Ribonuclease H-like"/>
    <property type="match status" value="1"/>
</dbReference>
<evidence type="ECO:0000259" key="1">
    <source>
        <dbReference type="Pfam" id="PF05699"/>
    </source>
</evidence>
<name>A0A061EXG8_THECC</name>
<proteinExistence type="predicted"/>
<dbReference type="STRING" id="3641.A0A061EXG8"/>
<evidence type="ECO:0000313" key="4">
    <source>
        <dbReference type="Proteomes" id="UP000026915"/>
    </source>
</evidence>
<evidence type="ECO:0000313" key="3">
    <source>
        <dbReference type="EMBL" id="EOY09496.1"/>
    </source>
</evidence>
<dbReference type="Pfam" id="PF05699">
    <property type="entry name" value="Dimer_Tnp_hAT"/>
    <property type="match status" value="1"/>
</dbReference>
<reference evidence="3 4" key="1">
    <citation type="journal article" date="2013" name="Genome Biol.">
        <title>The genome sequence of the most widely cultivated cacao type and its use to identify candidate genes regulating pod color.</title>
        <authorList>
            <person name="Motamayor J.C."/>
            <person name="Mockaitis K."/>
            <person name="Schmutz J."/>
            <person name="Haiminen N."/>
            <person name="Iii D.L."/>
            <person name="Cornejo O."/>
            <person name="Findley S.D."/>
            <person name="Zheng P."/>
            <person name="Utro F."/>
            <person name="Royaert S."/>
            <person name="Saski C."/>
            <person name="Jenkins J."/>
            <person name="Podicheti R."/>
            <person name="Zhao M."/>
            <person name="Scheffler B.E."/>
            <person name="Stack J.C."/>
            <person name="Feltus F.A."/>
            <person name="Mustiga G.M."/>
            <person name="Amores F."/>
            <person name="Phillips W."/>
            <person name="Marelli J.P."/>
            <person name="May G.D."/>
            <person name="Shapiro H."/>
            <person name="Ma J."/>
            <person name="Bustamante C.D."/>
            <person name="Schnell R.J."/>
            <person name="Main D."/>
            <person name="Gilbert D."/>
            <person name="Parida L."/>
            <person name="Kuhn D.N."/>
        </authorList>
    </citation>
    <scope>NUCLEOTIDE SEQUENCE [LARGE SCALE GENOMIC DNA]</scope>
    <source>
        <strain evidence="4">cv. Matina 1-6</strain>
    </source>
</reference>
<keyword evidence="4" id="KW-1185">Reference proteome</keyword>
<protein>
    <submittedName>
        <fullName evidence="3">Ac-like transposase THELMA13</fullName>
    </submittedName>
</protein>
<dbReference type="GO" id="GO:0046983">
    <property type="term" value="F:protein dimerization activity"/>
    <property type="evidence" value="ECO:0007669"/>
    <property type="project" value="InterPro"/>
</dbReference>
<sequence>MRKQLLRGGKFFHIRCYAHILNLIVQDGLKEVDSAIQKGRESIKYVKGSQGRKQKFLECVSLVNLNAKRDLKQDVPTRWNSTFLMLESALYFRLGFSHLEISDSNFKHSPSRDEWDRIEKLSKFLSVFYEITCVFSGTKYPTADLHFPSIFMARMILEEHMSGDDVYLKNMATQMFVKFKKYWSQFSLILTIAVIFDPRYKIQFMEWSYTKLYGSNSAEFKKVKDHLFALYDEYAVKVSNTPSSLNDTSFDGKKVQKGKNKFLKEFDNFQREFGTTKNKSQLEQYLDEQRIETTIELDILQFWKKNQFRYPEVSAMARDILAIPVSTVASESAFSVGAYVKTDMNNLTADVINLEIGKEEMSLAECSNTIDVD</sequence>
<dbReference type="InParanoid" id="A0A061EXG8"/>
<feature type="domain" description="hAT-like transposase RNase-H fold" evidence="2">
    <location>
        <begin position="136"/>
        <end position="234"/>
    </location>
</feature>
<gene>
    <name evidence="3" type="ORF">TCM_024912</name>
</gene>
<organism evidence="3 4">
    <name type="scientific">Theobroma cacao</name>
    <name type="common">Cacao</name>
    <name type="synonym">Cocoa</name>
    <dbReference type="NCBI Taxonomy" id="3641"/>
    <lineage>
        <taxon>Eukaryota</taxon>
        <taxon>Viridiplantae</taxon>
        <taxon>Streptophyta</taxon>
        <taxon>Embryophyta</taxon>
        <taxon>Tracheophyta</taxon>
        <taxon>Spermatophyta</taxon>
        <taxon>Magnoliopsida</taxon>
        <taxon>eudicotyledons</taxon>
        <taxon>Gunneridae</taxon>
        <taxon>Pentapetalae</taxon>
        <taxon>rosids</taxon>
        <taxon>malvids</taxon>
        <taxon>Malvales</taxon>
        <taxon>Malvaceae</taxon>
        <taxon>Byttnerioideae</taxon>
        <taxon>Theobroma</taxon>
    </lineage>
</organism>
<dbReference type="eggNOG" id="KOG1121">
    <property type="taxonomic scope" value="Eukaryota"/>
</dbReference>
<accession>A0A061EXG8</accession>
<dbReference type="AlphaFoldDB" id="A0A061EXG8"/>
<dbReference type="Pfam" id="PF14372">
    <property type="entry name" value="hAT-like_RNase-H"/>
    <property type="match status" value="1"/>
</dbReference>
<dbReference type="Proteomes" id="UP000026915">
    <property type="component" value="Chromosome 5"/>
</dbReference>
<dbReference type="Gramene" id="EOY09496">
    <property type="protein sequence ID" value="EOY09496"/>
    <property type="gene ID" value="TCM_024912"/>
</dbReference>
<dbReference type="InterPro" id="IPR008906">
    <property type="entry name" value="HATC_C_dom"/>
</dbReference>
<dbReference type="HOGENOM" id="CLU_009123_1_2_1"/>
<dbReference type="InterPro" id="IPR012337">
    <property type="entry name" value="RNaseH-like_sf"/>
</dbReference>
<feature type="domain" description="HAT C-terminal dimerisation" evidence="1">
    <location>
        <begin position="282"/>
        <end position="338"/>
    </location>
</feature>